<evidence type="ECO:0000313" key="1">
    <source>
        <dbReference type="EMBL" id="AQP49748.1"/>
    </source>
</evidence>
<dbReference type="Pfam" id="PF04978">
    <property type="entry name" value="MST"/>
    <property type="match status" value="1"/>
</dbReference>
<sequence>MSLDLKAELLRHLRASRAGLIWKTDSLSELDLRLPRTSTGTSLLGLVKHCAYIQHGYFVDCLGQSSELELVEVDFDADPNGDLNATADETAEGIITLFSQVNEVVDEVIERLPLDAPGHVPWWGADTTLGALLVHVLDDVTRHAGQADILREGIDSSAGLRPGMDNLWEPVGGWSEHVHRLTQIAQNASSGTLN</sequence>
<dbReference type="RefSeq" id="WP_077347352.1">
    <property type="nucleotide sequence ID" value="NZ_CP019607.1"/>
</dbReference>
<dbReference type="InterPro" id="IPR007061">
    <property type="entry name" value="MST-like"/>
</dbReference>
<proteinExistence type="predicted"/>
<dbReference type="Gene3D" id="1.20.120.450">
    <property type="entry name" value="dinb family like domain"/>
    <property type="match status" value="1"/>
</dbReference>
<evidence type="ECO:0000313" key="2">
    <source>
        <dbReference type="Proteomes" id="UP000188235"/>
    </source>
</evidence>
<dbReference type="SUPFAM" id="SSF109854">
    <property type="entry name" value="DinB/YfiT-like putative metalloenzymes"/>
    <property type="match status" value="1"/>
</dbReference>
<dbReference type="EMBL" id="CP019607">
    <property type="protein sequence ID" value="AQP49748.1"/>
    <property type="molecule type" value="Genomic_DNA"/>
</dbReference>
<name>A0A1Q2CUG7_9ACTN</name>
<dbReference type="InterPro" id="IPR034660">
    <property type="entry name" value="DinB/YfiT-like"/>
</dbReference>
<dbReference type="OrthoDB" id="4548523at2"/>
<organism evidence="1 2">
    <name type="scientific">Tessaracoccus flavescens</name>
    <dbReference type="NCBI Taxonomy" id="399497"/>
    <lineage>
        <taxon>Bacteria</taxon>
        <taxon>Bacillati</taxon>
        <taxon>Actinomycetota</taxon>
        <taxon>Actinomycetes</taxon>
        <taxon>Propionibacteriales</taxon>
        <taxon>Propionibacteriaceae</taxon>
        <taxon>Tessaracoccus</taxon>
    </lineage>
</organism>
<gene>
    <name evidence="1" type="ORF">BW733_01785</name>
</gene>
<accession>A0A1Q2CUG7</accession>
<keyword evidence="2" id="KW-1185">Reference proteome</keyword>
<dbReference type="STRING" id="399497.BW733_01785"/>
<evidence type="ECO:0008006" key="3">
    <source>
        <dbReference type="Google" id="ProtNLM"/>
    </source>
</evidence>
<dbReference type="KEGG" id="tfa:BW733_01785"/>
<dbReference type="Proteomes" id="UP000188235">
    <property type="component" value="Chromosome"/>
</dbReference>
<protein>
    <recommendedName>
        <fullName evidence="3">Mini-circle protein</fullName>
    </recommendedName>
</protein>
<dbReference type="AlphaFoldDB" id="A0A1Q2CUG7"/>
<reference evidence="1 2" key="1">
    <citation type="journal article" date="2008" name="Int. J. Syst. Evol. Microbiol.">
        <title>Tessaracoccus flavescens sp. nov., isolated from marine sediment.</title>
        <authorList>
            <person name="Lee D.W."/>
            <person name="Lee S.D."/>
        </authorList>
    </citation>
    <scope>NUCLEOTIDE SEQUENCE [LARGE SCALE GENOMIC DNA]</scope>
    <source>
        <strain evidence="1 2">SST-39T</strain>
    </source>
</reference>